<evidence type="ECO:0000313" key="13">
    <source>
        <dbReference type="Proteomes" id="UP001190926"/>
    </source>
</evidence>
<keyword evidence="11" id="KW-1133">Transmembrane helix</keyword>
<evidence type="ECO:0000256" key="5">
    <source>
        <dbReference type="ARBA" id="ARBA00022723"/>
    </source>
</evidence>
<keyword evidence="6 10" id="KW-0560">Oxidoreductase</keyword>
<evidence type="ECO:0000256" key="9">
    <source>
        <dbReference type="PIRSR" id="PIRSR602401-1"/>
    </source>
</evidence>
<keyword evidence="4 9" id="KW-0349">Heme</keyword>
<reference evidence="12 13" key="1">
    <citation type="journal article" date="2021" name="Nat. Commun.">
        <title>Incipient diploidization of the medicinal plant Perilla within 10,000 years.</title>
        <authorList>
            <person name="Zhang Y."/>
            <person name="Shen Q."/>
            <person name="Leng L."/>
            <person name="Zhang D."/>
            <person name="Chen S."/>
            <person name="Shi Y."/>
            <person name="Ning Z."/>
            <person name="Chen S."/>
        </authorList>
    </citation>
    <scope>NUCLEOTIDE SEQUENCE [LARGE SCALE GENOMIC DNA]</scope>
    <source>
        <strain evidence="13">cv. PC099</strain>
    </source>
</reference>
<dbReference type="GO" id="GO:0004497">
    <property type="term" value="F:monooxygenase activity"/>
    <property type="evidence" value="ECO:0007669"/>
    <property type="project" value="UniProtKB-KW"/>
</dbReference>
<proteinExistence type="inferred from homology"/>
<evidence type="ECO:0000313" key="12">
    <source>
        <dbReference type="EMBL" id="KAH6822719.1"/>
    </source>
</evidence>
<dbReference type="GO" id="GO:0016020">
    <property type="term" value="C:membrane"/>
    <property type="evidence" value="ECO:0007669"/>
    <property type="project" value="UniProtKB-SubCell"/>
</dbReference>
<feature type="binding site" description="axial binding residue" evidence="9">
    <location>
        <position position="447"/>
    </location>
    <ligand>
        <name>heme</name>
        <dbReference type="ChEBI" id="CHEBI:30413"/>
    </ligand>
    <ligandPart>
        <name>Fe</name>
        <dbReference type="ChEBI" id="CHEBI:18248"/>
    </ligandPart>
</feature>
<dbReference type="GO" id="GO:0020037">
    <property type="term" value="F:heme binding"/>
    <property type="evidence" value="ECO:0007669"/>
    <property type="project" value="InterPro"/>
</dbReference>
<comment type="subcellular location">
    <subcellularLocation>
        <location evidence="2">Membrane</location>
        <topology evidence="2">Single-pass membrane protein</topology>
    </subcellularLocation>
</comment>
<organism evidence="12 13">
    <name type="scientific">Perilla frutescens var. hirtella</name>
    <name type="common">Perilla citriodora</name>
    <name type="synonym">Perilla setoyensis</name>
    <dbReference type="NCBI Taxonomy" id="608512"/>
    <lineage>
        <taxon>Eukaryota</taxon>
        <taxon>Viridiplantae</taxon>
        <taxon>Streptophyta</taxon>
        <taxon>Embryophyta</taxon>
        <taxon>Tracheophyta</taxon>
        <taxon>Spermatophyta</taxon>
        <taxon>Magnoliopsida</taxon>
        <taxon>eudicotyledons</taxon>
        <taxon>Gunneridae</taxon>
        <taxon>Pentapetalae</taxon>
        <taxon>asterids</taxon>
        <taxon>lamiids</taxon>
        <taxon>Lamiales</taxon>
        <taxon>Lamiaceae</taxon>
        <taxon>Nepetoideae</taxon>
        <taxon>Elsholtzieae</taxon>
        <taxon>Perilla</taxon>
    </lineage>
</organism>
<comment type="cofactor">
    <cofactor evidence="1 9">
        <name>heme</name>
        <dbReference type="ChEBI" id="CHEBI:30413"/>
    </cofactor>
</comment>
<evidence type="ECO:0000256" key="3">
    <source>
        <dbReference type="ARBA" id="ARBA00010617"/>
    </source>
</evidence>
<dbReference type="InterPro" id="IPR036396">
    <property type="entry name" value="Cyt_P450_sf"/>
</dbReference>
<dbReference type="EMBL" id="SDAM02001188">
    <property type="protein sequence ID" value="KAH6822719.1"/>
    <property type="molecule type" value="Genomic_DNA"/>
</dbReference>
<dbReference type="Gene3D" id="1.10.630.10">
    <property type="entry name" value="Cytochrome P450"/>
    <property type="match status" value="1"/>
</dbReference>
<keyword evidence="7 9" id="KW-0408">Iron</keyword>
<gene>
    <name evidence="12" type="ORF">C2S53_003546</name>
</gene>
<keyword evidence="11" id="KW-0812">Transmembrane</keyword>
<keyword evidence="11" id="KW-0472">Membrane</keyword>
<comment type="caution">
    <text evidence="12">The sequence shown here is derived from an EMBL/GenBank/DDBJ whole genome shotgun (WGS) entry which is preliminary data.</text>
</comment>
<evidence type="ECO:0000256" key="11">
    <source>
        <dbReference type="SAM" id="Phobius"/>
    </source>
</evidence>
<feature type="transmembrane region" description="Helical" evidence="11">
    <location>
        <begin position="6"/>
        <end position="30"/>
    </location>
</feature>
<dbReference type="GO" id="GO:0016705">
    <property type="term" value="F:oxidoreductase activity, acting on paired donors, with incorporation or reduction of molecular oxygen"/>
    <property type="evidence" value="ECO:0007669"/>
    <property type="project" value="InterPro"/>
</dbReference>
<dbReference type="InterPro" id="IPR017972">
    <property type="entry name" value="Cyt_P450_CS"/>
</dbReference>
<protein>
    <recommendedName>
        <fullName evidence="14">Cytochrome P450</fullName>
    </recommendedName>
</protein>
<dbReference type="GO" id="GO:0005506">
    <property type="term" value="F:iron ion binding"/>
    <property type="evidence" value="ECO:0007669"/>
    <property type="project" value="InterPro"/>
</dbReference>
<keyword evidence="5 9" id="KW-0479">Metal-binding</keyword>
<evidence type="ECO:0000256" key="4">
    <source>
        <dbReference type="ARBA" id="ARBA00022617"/>
    </source>
</evidence>
<keyword evidence="13" id="KW-1185">Reference proteome</keyword>
<dbReference type="AlphaFoldDB" id="A0AAD4IWB9"/>
<keyword evidence="8 10" id="KW-0503">Monooxygenase</keyword>
<dbReference type="PRINTS" id="PR00463">
    <property type="entry name" value="EP450I"/>
</dbReference>
<dbReference type="PROSITE" id="PS00086">
    <property type="entry name" value="CYTOCHROME_P450"/>
    <property type="match status" value="1"/>
</dbReference>
<evidence type="ECO:0008006" key="14">
    <source>
        <dbReference type="Google" id="ProtNLM"/>
    </source>
</evidence>
<evidence type="ECO:0000256" key="1">
    <source>
        <dbReference type="ARBA" id="ARBA00001971"/>
    </source>
</evidence>
<dbReference type="CDD" id="cd11072">
    <property type="entry name" value="CYP71-like"/>
    <property type="match status" value="1"/>
</dbReference>
<name>A0AAD4IWB9_PERFH</name>
<dbReference type="Pfam" id="PF00067">
    <property type="entry name" value="p450"/>
    <property type="match status" value="1"/>
</dbReference>
<dbReference type="InterPro" id="IPR002401">
    <property type="entry name" value="Cyt_P450_E_grp-I"/>
</dbReference>
<sequence length="510" mass="57706">MEIPSNPFLSILISFLSALVLFKLGSILIFSKKSSRRNIPPPGPWQFPLIGNMHSLIGSVPHRALHQLALKHGPLMQLRLGEVRVVIASSAGAAKEVMRTHDANFASRPPILAAEIMSYGCTSITFGPYGDYWRQLRKICTSELLSSRRVESFRSLREHVYLGLSEWVASMEGSPVNLTEKLYSSTYSFTATAAVGRLTEERERLLPIIREGLDLAAGFDIAEIYPSVKVFRLMSGARRRLSWLHEKADELLERIIKQHREAVLINGDEREREDLLDVLLKFQDDGGLEIPLTNDNIKAVLLDMLGAGSETSVTTIDWAMAELMKNPRVLKKAQDEARAVFDENGGFVDEALVPQLEYMKAVVKETLRLHPPVPLLLPRKCGETCQINGYEIPAETKVIVNAWAINRDPEYWENPDCFRPERFLDSSVDYKGNNFEYIPFGAGRRICPGMRFGIANVELPLAMFLYHFDWKLGDGIKYEEMDMTERFGITARRKKDLCLVPLIKRPLSLK</sequence>
<evidence type="ECO:0000256" key="10">
    <source>
        <dbReference type="RuleBase" id="RU000461"/>
    </source>
</evidence>
<comment type="similarity">
    <text evidence="3 10">Belongs to the cytochrome P450 family.</text>
</comment>
<evidence type="ECO:0000256" key="2">
    <source>
        <dbReference type="ARBA" id="ARBA00004167"/>
    </source>
</evidence>
<dbReference type="InterPro" id="IPR001128">
    <property type="entry name" value="Cyt_P450"/>
</dbReference>
<dbReference type="PRINTS" id="PR00385">
    <property type="entry name" value="P450"/>
</dbReference>
<evidence type="ECO:0000256" key="8">
    <source>
        <dbReference type="ARBA" id="ARBA00023033"/>
    </source>
</evidence>
<dbReference type="Proteomes" id="UP001190926">
    <property type="component" value="Unassembled WGS sequence"/>
</dbReference>
<dbReference type="SUPFAM" id="SSF48264">
    <property type="entry name" value="Cytochrome P450"/>
    <property type="match status" value="1"/>
</dbReference>
<dbReference type="FunFam" id="1.10.630.10:FF:000008">
    <property type="entry name" value="Cytochrome P450 71D8"/>
    <property type="match status" value="1"/>
</dbReference>
<dbReference type="PANTHER" id="PTHR47955">
    <property type="entry name" value="CYTOCHROME P450 FAMILY 71 PROTEIN"/>
    <property type="match status" value="1"/>
</dbReference>
<evidence type="ECO:0000256" key="7">
    <source>
        <dbReference type="ARBA" id="ARBA00023004"/>
    </source>
</evidence>
<dbReference type="PANTHER" id="PTHR47955:SF8">
    <property type="entry name" value="CYTOCHROME P450 71D11-LIKE"/>
    <property type="match status" value="1"/>
</dbReference>
<accession>A0AAD4IWB9</accession>
<evidence type="ECO:0000256" key="6">
    <source>
        <dbReference type="ARBA" id="ARBA00023002"/>
    </source>
</evidence>